<reference evidence="12 13" key="1">
    <citation type="journal article" name="Sci. Rep.">
        <title>Telomere-to-telomere assembled and centromere annotated genomes of the two main subspecies of the button mushroom Agaricus bisporus reveal especially polymorphic chromosome ends.</title>
        <authorList>
            <person name="Sonnenberg A.S.M."/>
            <person name="Sedaghat-Telgerd N."/>
            <person name="Lavrijssen B."/>
            <person name="Ohm R.A."/>
            <person name="Hendrickx P.M."/>
            <person name="Scholtmeijer K."/>
            <person name="Baars J.J.P."/>
            <person name="van Peer A."/>
        </authorList>
    </citation>
    <scope>NUCLEOTIDE SEQUENCE [LARGE SCALE GENOMIC DNA]</scope>
    <source>
        <strain evidence="12 13">H119_p4</strain>
    </source>
</reference>
<dbReference type="EC" id="2.7.7.49" evidence="1"/>
<keyword evidence="3" id="KW-0548">Nucleotidyltransferase</keyword>
<dbReference type="CDD" id="cd00303">
    <property type="entry name" value="retropepsin_like"/>
    <property type="match status" value="1"/>
</dbReference>
<dbReference type="InterPro" id="IPR043502">
    <property type="entry name" value="DNA/RNA_pol_sf"/>
</dbReference>
<proteinExistence type="predicted"/>
<evidence type="ECO:0000256" key="2">
    <source>
        <dbReference type="ARBA" id="ARBA00022679"/>
    </source>
</evidence>
<dbReference type="Proteomes" id="UP000629468">
    <property type="component" value="Unassembled WGS sequence"/>
</dbReference>
<dbReference type="EMBL" id="JABXXO010000014">
    <property type="protein sequence ID" value="KAF7761290.1"/>
    <property type="molecule type" value="Genomic_DNA"/>
</dbReference>
<feature type="compositionally biased region" description="Basic and acidic residues" evidence="9">
    <location>
        <begin position="456"/>
        <end position="469"/>
    </location>
</feature>
<dbReference type="InterPro" id="IPR050951">
    <property type="entry name" value="Retrovirus_Pol_polyprotein"/>
</dbReference>
<dbReference type="Gene3D" id="3.10.10.10">
    <property type="entry name" value="HIV Type 1 Reverse Transcriptase, subunit A, domain 1"/>
    <property type="match status" value="1"/>
</dbReference>
<dbReference type="SUPFAM" id="SSF56672">
    <property type="entry name" value="DNA/RNA polymerases"/>
    <property type="match status" value="1"/>
</dbReference>
<feature type="compositionally biased region" description="Polar residues" evidence="9">
    <location>
        <begin position="471"/>
        <end position="490"/>
    </location>
</feature>
<dbReference type="InterPro" id="IPR041588">
    <property type="entry name" value="Integrase_H2C2"/>
</dbReference>
<dbReference type="Gene3D" id="3.30.70.270">
    <property type="match status" value="2"/>
</dbReference>
<evidence type="ECO:0000313" key="13">
    <source>
        <dbReference type="Proteomes" id="UP000629468"/>
    </source>
</evidence>
<evidence type="ECO:0000256" key="5">
    <source>
        <dbReference type="ARBA" id="ARBA00022759"/>
    </source>
</evidence>
<dbReference type="InterPro" id="IPR036397">
    <property type="entry name" value="RNaseH_sf"/>
</dbReference>
<evidence type="ECO:0000259" key="10">
    <source>
        <dbReference type="PROSITE" id="PS50994"/>
    </source>
</evidence>
<dbReference type="GO" id="GO:0016787">
    <property type="term" value="F:hydrolase activity"/>
    <property type="evidence" value="ECO:0007669"/>
    <property type="project" value="UniProtKB-KW"/>
</dbReference>
<keyword evidence="7" id="KW-0694">RNA-binding</keyword>
<dbReference type="PANTHER" id="PTHR37984:SF5">
    <property type="entry name" value="PROTEIN NYNRIN-LIKE"/>
    <property type="match status" value="1"/>
</dbReference>
<keyword evidence="4" id="KW-0540">Nuclease</keyword>
<dbReference type="InterPro" id="IPR001584">
    <property type="entry name" value="Integrase_cat-core"/>
</dbReference>
<gene>
    <name evidence="11" type="ORF">Agabi119p4_10699</name>
    <name evidence="12" type="ORF">Agabi119p4_10700</name>
</gene>
<dbReference type="InterPro" id="IPR043128">
    <property type="entry name" value="Rev_trsase/Diguanyl_cyclase"/>
</dbReference>
<evidence type="ECO:0000256" key="8">
    <source>
        <dbReference type="ARBA" id="ARBA00022918"/>
    </source>
</evidence>
<evidence type="ECO:0000256" key="1">
    <source>
        <dbReference type="ARBA" id="ARBA00012493"/>
    </source>
</evidence>
<accession>A0A8H7EWP4</accession>
<dbReference type="InterPro" id="IPR041373">
    <property type="entry name" value="RT_RNaseH"/>
</dbReference>
<dbReference type="Pfam" id="PF17917">
    <property type="entry name" value="RT_RNaseH"/>
    <property type="match status" value="1"/>
</dbReference>
<dbReference type="Gene3D" id="2.40.70.10">
    <property type="entry name" value="Acid Proteases"/>
    <property type="match status" value="1"/>
</dbReference>
<sequence>MPSAPHMPAPLSAGAPKWEGDIDKLGDFIWHLERQFEVSSVTDSADKLKWALSYVSKSVRDEWSSFKEYKDRKWDAFMERLKIEYPELVTEETGSVAKLKALCRGCRTIGLEDQEEFRKFRRQFLSQANKCLTDPAIISNRELVEEFVNTLSSNFREALLARLSLKGTRRVHQGQSRTEDPYEITEVISKAAELISGNNLAGAYSSESSRRAPPRNKEISVKQESSTSSVHQSQEIDSMQQDISQLKDTVTISQRNMQASIDSIKATLTASIAKMSASAPTSRSPQQQYSYNQNPSYAPNCFYCDEPGHRWVVCPYKVQDEKDGKIVQDGTKLRFANGTGIPREAGVPIRKSVEKYLPAPIAAVIFGAPELPQDDDEPDTGYTIPKPQSFVAIQRREDVQKANAQALELERLKGQLASMESFVQAMTSQGRTVHKEEENEEDELEVGFLKGPMKKSTSEKEVRSQKDPTTEDSSLSEPNSTTTERSSVVKPSSKPAQGPFPYRKVPAMKPVVEVPPMPARYYTEQRKAPSYRHQTQVEEEVDIKDVLARLFGKEVTLTQQELLAMAPKLREMWKEVISKRRVPINHIEDIGEETAKENDEDNTSSSQAMTETWDVVALDTLESPKKIQQLAKDAQGQYIQTWRIDDPIMQYLSTMTLGDREKQVFSITNKDIIAAKGMENLRVIPAIINGVREEEALLDSGSQIVSMSRTAASECKLSWDPQLSINMMAANGQVTRTCGVARNVPFTLGNITVHLQVHVLEGAAYRVLLGRPFDVITESKILNSQEGKQYINLTDPSTKEQAMLSTYARGSWLEGEAACIISTDENTENPYISEVLPIQAKQFEQDELNLLYLKRSLEEGERSEKAIISQYLQYAAQSYCPGQPITAVEPLDNQSDPALVLAKKYKPVALKVKPVLGELPDKFRILRHITGDPLAEMPQLPVRPKDFEPKGRYTQERKEKLDSTHSGDFLWPEERKLMHWMIAEQNGAFAWEDSERGSFKEEYFPAVEIPTVAHTPWVEKHFRIPPAIYEEVCKIIKRKIDTGVYEPSNSSYRSKWFCVVKKDGKSLRLVHSLEPLNRVTIAHSGLPPATEELAMHFAGRACNGILDLWVGYDNRKLATVSRDLTTFQSPFGALRLVTLPMGWTNSVPIFHEDVTYILRDEVPEYTLPYIDDVPIRGPRPRYELEGSVDSYEVLKENSGICRFIYEHFQTVNRILQRMKYAGGTFSGPKTTICADYITIVGFECSYQGRKPSSDAIGKILRWGDCTDTTDVRAFLGTAVQCRNHIPHFVTLASPLYNICKKGVPFEWGPEQITAQQRLKDSIAMCLHTRNPKFPSSEPLVLAVDSSWRGVGYYLYQRDENDQKLVHYVKFNSILMDERQQRYSQPKRELCGLRMALEEEIYLLRGCRNLVVETDAKYLFGMLNNPGKLPNATVNRWVDYIRTHFHFTLLHKKGKSFGPDGLSRRKWYPGDPLARRFDDGSEDGEEDFELVKENPDDEDPLPLEAFVDEIDNRTGYLQQIINDTPVYQLARVATEQEIQQRARLATSDNCLATYKVFLGQVATLEQSALEASEDDQISPYDEDRRTLEAKRQDAQLPAIREWLANDPKNVDLHKMSPAKARFVRAASHFWLDKEGRLFRKIAGSGFPQLVVEIEDRMRIMRECHDKLGHRGAYATSKLIAQRFWWPEVDGDVAWYVKSCHLCQVRQKMALELPPVVTHTPSIFQVLHADTVHMTPPSNGCKYIVHGRCALSSWMEARALRKEDAKAIGSWIFEDIICRWGSLVKIVTDNGSAFRKAVKWLEEKYGIKGVAISPYNSQANGVIERPHWDVRQMLYKATAGDVKKWFWHLHHVAWADRITVRKGTGCSPYFMITGAHPTLPLDIIEATWLVKFPETLVSTADLIGLRAQALAKHVTHVEQMRQRVNNEKLRRALQLEQTMQHKIKEFNLKSGDLALVRNSAIEMSADRKMKSRYLGPVVIVKRLKGGAYIVCEYDGSVWQNKVAAFRVVPYLARQKITLSNKVQQLLDADIEELQLLEETTVDSDTGNVSEHEDDA</sequence>
<evidence type="ECO:0000313" key="11">
    <source>
        <dbReference type="EMBL" id="KAF7761290.1"/>
    </source>
</evidence>
<dbReference type="GO" id="GO:0015074">
    <property type="term" value="P:DNA integration"/>
    <property type="evidence" value="ECO:0007669"/>
    <property type="project" value="InterPro"/>
</dbReference>
<keyword evidence="6" id="KW-0378">Hydrolase</keyword>
<evidence type="ECO:0000313" key="12">
    <source>
        <dbReference type="EMBL" id="KAF7761291.1"/>
    </source>
</evidence>
<dbReference type="Pfam" id="PF17921">
    <property type="entry name" value="Integrase_H2C2"/>
    <property type="match status" value="1"/>
</dbReference>
<dbReference type="InterPro" id="IPR012337">
    <property type="entry name" value="RNaseH-like_sf"/>
</dbReference>
<keyword evidence="5" id="KW-0255">Endonuclease</keyword>
<organism evidence="12 13">
    <name type="scientific">Agaricus bisporus var. burnettii</name>
    <dbReference type="NCBI Taxonomy" id="192524"/>
    <lineage>
        <taxon>Eukaryota</taxon>
        <taxon>Fungi</taxon>
        <taxon>Dikarya</taxon>
        <taxon>Basidiomycota</taxon>
        <taxon>Agaricomycotina</taxon>
        <taxon>Agaricomycetes</taxon>
        <taxon>Agaricomycetidae</taxon>
        <taxon>Agaricales</taxon>
        <taxon>Agaricineae</taxon>
        <taxon>Agaricaceae</taxon>
        <taxon>Agaricus</taxon>
    </lineage>
</organism>
<feature type="region of interest" description="Disordered" evidence="9">
    <location>
        <begin position="203"/>
        <end position="242"/>
    </location>
</feature>
<keyword evidence="2" id="KW-0808">Transferase</keyword>
<dbReference type="GO" id="GO:0003964">
    <property type="term" value="F:RNA-directed DNA polymerase activity"/>
    <property type="evidence" value="ECO:0007669"/>
    <property type="project" value="UniProtKB-KW"/>
</dbReference>
<dbReference type="Gene3D" id="1.10.340.70">
    <property type="match status" value="1"/>
</dbReference>
<dbReference type="GO" id="GO:0005634">
    <property type="term" value="C:nucleus"/>
    <property type="evidence" value="ECO:0007669"/>
    <property type="project" value="UniProtKB-ARBA"/>
</dbReference>
<dbReference type="CDD" id="cd01647">
    <property type="entry name" value="RT_LTR"/>
    <property type="match status" value="1"/>
</dbReference>
<dbReference type="SUPFAM" id="SSF53098">
    <property type="entry name" value="Ribonuclease H-like"/>
    <property type="match status" value="1"/>
</dbReference>
<feature type="region of interest" description="Disordered" evidence="9">
    <location>
        <begin position="427"/>
        <end position="503"/>
    </location>
</feature>
<evidence type="ECO:0000256" key="7">
    <source>
        <dbReference type="ARBA" id="ARBA00022884"/>
    </source>
</evidence>
<evidence type="ECO:0000256" key="6">
    <source>
        <dbReference type="ARBA" id="ARBA00022801"/>
    </source>
</evidence>
<dbReference type="GO" id="GO:0004519">
    <property type="term" value="F:endonuclease activity"/>
    <property type="evidence" value="ECO:0007669"/>
    <property type="project" value="UniProtKB-KW"/>
</dbReference>
<evidence type="ECO:0000256" key="3">
    <source>
        <dbReference type="ARBA" id="ARBA00022695"/>
    </source>
</evidence>
<comment type="caution">
    <text evidence="12">The sequence shown here is derived from an EMBL/GenBank/DDBJ whole genome shotgun (WGS) entry which is preliminary data.</text>
</comment>
<dbReference type="PANTHER" id="PTHR37984">
    <property type="entry name" value="PROTEIN CBG26694"/>
    <property type="match status" value="1"/>
</dbReference>
<dbReference type="Pfam" id="PF13975">
    <property type="entry name" value="gag-asp_proteas"/>
    <property type="match status" value="1"/>
</dbReference>
<dbReference type="PROSITE" id="PS50994">
    <property type="entry name" value="INTEGRASE"/>
    <property type="match status" value="1"/>
</dbReference>
<dbReference type="SUPFAM" id="SSF50630">
    <property type="entry name" value="Acid proteases"/>
    <property type="match status" value="1"/>
</dbReference>
<feature type="compositionally biased region" description="Polar residues" evidence="9">
    <location>
        <begin position="222"/>
        <end position="242"/>
    </location>
</feature>
<dbReference type="EMBL" id="JABXXO010000014">
    <property type="protein sequence ID" value="KAF7761291.1"/>
    <property type="molecule type" value="Genomic_DNA"/>
</dbReference>
<dbReference type="Gene3D" id="3.30.420.10">
    <property type="entry name" value="Ribonuclease H-like superfamily/Ribonuclease H"/>
    <property type="match status" value="1"/>
</dbReference>
<feature type="region of interest" description="Disordered" evidence="9">
    <location>
        <begin position="938"/>
        <end position="966"/>
    </location>
</feature>
<feature type="compositionally biased region" description="Basic and acidic residues" evidence="9">
    <location>
        <begin position="943"/>
        <end position="965"/>
    </location>
</feature>
<dbReference type="InterPro" id="IPR021109">
    <property type="entry name" value="Peptidase_aspartic_dom_sf"/>
</dbReference>
<protein>
    <recommendedName>
        <fullName evidence="1">RNA-directed DNA polymerase</fullName>
        <ecNumber evidence="1">2.7.7.49</ecNumber>
    </recommendedName>
</protein>
<name>A0A8H7EWP4_AGABI</name>
<evidence type="ECO:0000256" key="9">
    <source>
        <dbReference type="SAM" id="MobiDB-lite"/>
    </source>
</evidence>
<dbReference type="GO" id="GO:0003723">
    <property type="term" value="F:RNA binding"/>
    <property type="evidence" value="ECO:0007669"/>
    <property type="project" value="UniProtKB-KW"/>
</dbReference>
<keyword evidence="8" id="KW-0695">RNA-directed DNA polymerase</keyword>
<evidence type="ECO:0000256" key="4">
    <source>
        <dbReference type="ARBA" id="ARBA00022722"/>
    </source>
</evidence>
<feature type="domain" description="Integrase catalytic" evidence="10">
    <location>
        <begin position="1715"/>
        <end position="1874"/>
    </location>
</feature>